<dbReference type="EMBL" id="JADNYJ010000052">
    <property type="protein sequence ID" value="KAF8899604.1"/>
    <property type="molecule type" value="Genomic_DNA"/>
</dbReference>
<protein>
    <submittedName>
        <fullName evidence="1">Uncharacterized protein</fullName>
    </submittedName>
</protein>
<organism evidence="1 2">
    <name type="scientific">Gymnopilus junonius</name>
    <name type="common">Spectacular rustgill mushroom</name>
    <name type="synonym">Gymnopilus spectabilis subsp. junonius</name>
    <dbReference type="NCBI Taxonomy" id="109634"/>
    <lineage>
        <taxon>Eukaryota</taxon>
        <taxon>Fungi</taxon>
        <taxon>Dikarya</taxon>
        <taxon>Basidiomycota</taxon>
        <taxon>Agaricomycotina</taxon>
        <taxon>Agaricomycetes</taxon>
        <taxon>Agaricomycetidae</taxon>
        <taxon>Agaricales</taxon>
        <taxon>Agaricineae</taxon>
        <taxon>Hymenogastraceae</taxon>
        <taxon>Gymnopilus</taxon>
    </lineage>
</organism>
<sequence>MNAINDLLLDIPSPVVPKIAYCYPKVILRLMTMSFDCHRSLHIAEPPYYESYFFDGHLEQKELPMSGVNPLMLSLKSKRVCGFLRLNRKLDMKVFKSINISVTCRLWPFYPILFGGVQRKPHPFICQFWQRVFFATFLLRFCNIFVEVDPKPSFKPQFTCRPVCSFSRPI</sequence>
<comment type="caution">
    <text evidence="1">The sequence shown here is derived from an EMBL/GenBank/DDBJ whole genome shotgun (WGS) entry which is preliminary data.</text>
</comment>
<accession>A0A9P5NPK8</accession>
<name>A0A9P5NPK8_GYMJU</name>
<dbReference type="Proteomes" id="UP000724874">
    <property type="component" value="Unassembled WGS sequence"/>
</dbReference>
<evidence type="ECO:0000313" key="2">
    <source>
        <dbReference type="Proteomes" id="UP000724874"/>
    </source>
</evidence>
<evidence type="ECO:0000313" key="1">
    <source>
        <dbReference type="EMBL" id="KAF8899604.1"/>
    </source>
</evidence>
<dbReference type="AlphaFoldDB" id="A0A9P5NPK8"/>
<gene>
    <name evidence="1" type="ORF">CPB84DRAFT_1129971</name>
</gene>
<reference evidence="1" key="1">
    <citation type="submission" date="2020-11" db="EMBL/GenBank/DDBJ databases">
        <authorList>
            <consortium name="DOE Joint Genome Institute"/>
            <person name="Ahrendt S."/>
            <person name="Riley R."/>
            <person name="Andreopoulos W."/>
            <person name="LaButti K."/>
            <person name="Pangilinan J."/>
            <person name="Ruiz-duenas F.J."/>
            <person name="Barrasa J.M."/>
            <person name="Sanchez-Garcia M."/>
            <person name="Camarero S."/>
            <person name="Miyauchi S."/>
            <person name="Serrano A."/>
            <person name="Linde D."/>
            <person name="Babiker R."/>
            <person name="Drula E."/>
            <person name="Ayuso-Fernandez I."/>
            <person name="Pacheco R."/>
            <person name="Padilla G."/>
            <person name="Ferreira P."/>
            <person name="Barriuso J."/>
            <person name="Kellner H."/>
            <person name="Castanera R."/>
            <person name="Alfaro M."/>
            <person name="Ramirez L."/>
            <person name="Pisabarro A.G."/>
            <person name="Kuo A."/>
            <person name="Tritt A."/>
            <person name="Lipzen A."/>
            <person name="He G."/>
            <person name="Yan M."/>
            <person name="Ng V."/>
            <person name="Cullen D."/>
            <person name="Martin F."/>
            <person name="Rosso M.-N."/>
            <person name="Henrissat B."/>
            <person name="Hibbett D."/>
            <person name="Martinez A.T."/>
            <person name="Grigoriev I.V."/>
        </authorList>
    </citation>
    <scope>NUCLEOTIDE SEQUENCE</scope>
    <source>
        <strain evidence="1">AH 44721</strain>
    </source>
</reference>
<keyword evidence="2" id="KW-1185">Reference proteome</keyword>
<proteinExistence type="predicted"/>